<name>A0A0U3GHI5_9MICC</name>
<dbReference type="AlphaFoldDB" id="A0A0U3GHI5"/>
<dbReference type="InterPro" id="IPR000835">
    <property type="entry name" value="HTH_MarR-typ"/>
</dbReference>
<dbReference type="PANTHER" id="PTHR33164">
    <property type="entry name" value="TRANSCRIPTIONAL REGULATOR, MARR FAMILY"/>
    <property type="match status" value="1"/>
</dbReference>
<proteinExistence type="predicted"/>
<dbReference type="Proteomes" id="UP000057181">
    <property type="component" value="Chromosome"/>
</dbReference>
<dbReference type="SUPFAM" id="SSF46785">
    <property type="entry name" value="Winged helix' DNA-binding domain"/>
    <property type="match status" value="1"/>
</dbReference>
<dbReference type="RefSeq" id="WP_058858309.1">
    <property type="nucleotide sequence ID" value="NZ_BJZR01000011.1"/>
</dbReference>
<gene>
    <name evidence="2" type="ORF">AS188_07365</name>
    <name evidence="3" type="ORF">KFL01_06880</name>
</gene>
<feature type="domain" description="HTH marR-type" evidence="1">
    <location>
        <begin position="20"/>
        <end position="156"/>
    </location>
</feature>
<keyword evidence="5" id="KW-1185">Reference proteome</keyword>
<dbReference type="GO" id="GO:0006950">
    <property type="term" value="P:response to stress"/>
    <property type="evidence" value="ECO:0007669"/>
    <property type="project" value="TreeGrafter"/>
</dbReference>
<organism evidence="2 4">
    <name type="scientific">Kocuria flava</name>
    <dbReference type="NCBI Taxonomy" id="446860"/>
    <lineage>
        <taxon>Bacteria</taxon>
        <taxon>Bacillati</taxon>
        <taxon>Actinomycetota</taxon>
        <taxon>Actinomycetes</taxon>
        <taxon>Micrococcales</taxon>
        <taxon>Micrococcaceae</taxon>
        <taxon>Kocuria</taxon>
    </lineage>
</organism>
<dbReference type="InterPro" id="IPR036390">
    <property type="entry name" value="WH_DNA-bd_sf"/>
</dbReference>
<dbReference type="OrthoDB" id="162531at2"/>
<dbReference type="STRING" id="446860.AS188_07365"/>
<dbReference type="EMBL" id="BJZR01000011">
    <property type="protein sequence ID" value="GEO91382.1"/>
    <property type="molecule type" value="Genomic_DNA"/>
</dbReference>
<reference evidence="3 5" key="2">
    <citation type="submission" date="2019-07" db="EMBL/GenBank/DDBJ databases">
        <title>Whole genome shotgun sequence of Kocuria flava NBRC 107626.</title>
        <authorList>
            <person name="Hosoyama A."/>
            <person name="Uohara A."/>
            <person name="Ohji S."/>
            <person name="Ichikawa N."/>
        </authorList>
    </citation>
    <scope>NUCLEOTIDE SEQUENCE [LARGE SCALE GENOMIC DNA]</scope>
    <source>
        <strain evidence="3 5">NBRC 107626</strain>
    </source>
</reference>
<evidence type="ECO:0000313" key="3">
    <source>
        <dbReference type="EMBL" id="GEO91382.1"/>
    </source>
</evidence>
<reference evidence="2 4" key="1">
    <citation type="submission" date="2015-11" db="EMBL/GenBank/DDBJ databases">
        <title>Complete Genome Sequence of Kocuria flava strain HO-9041.</title>
        <authorList>
            <person name="Zhou M."/>
            <person name="Dai J."/>
        </authorList>
    </citation>
    <scope>NUCLEOTIDE SEQUENCE [LARGE SCALE GENOMIC DNA]</scope>
    <source>
        <strain evidence="2 4">HO-9041</strain>
    </source>
</reference>
<dbReference type="Gene3D" id="1.10.10.10">
    <property type="entry name" value="Winged helix-like DNA-binding domain superfamily/Winged helix DNA-binding domain"/>
    <property type="match status" value="1"/>
</dbReference>
<dbReference type="GO" id="GO:0003700">
    <property type="term" value="F:DNA-binding transcription factor activity"/>
    <property type="evidence" value="ECO:0007669"/>
    <property type="project" value="InterPro"/>
</dbReference>
<evidence type="ECO:0000313" key="4">
    <source>
        <dbReference type="Proteomes" id="UP000057181"/>
    </source>
</evidence>
<dbReference type="Proteomes" id="UP000321155">
    <property type="component" value="Unassembled WGS sequence"/>
</dbReference>
<evidence type="ECO:0000313" key="2">
    <source>
        <dbReference type="EMBL" id="ALU39598.1"/>
    </source>
</evidence>
<dbReference type="InterPro" id="IPR039422">
    <property type="entry name" value="MarR/SlyA-like"/>
</dbReference>
<dbReference type="Pfam" id="PF12802">
    <property type="entry name" value="MarR_2"/>
    <property type="match status" value="1"/>
</dbReference>
<dbReference type="PANTHER" id="PTHR33164:SF106">
    <property type="entry name" value="TRANSCRIPTIONAL REGULATORY PROTEIN"/>
    <property type="match status" value="1"/>
</dbReference>
<dbReference type="PROSITE" id="PS50995">
    <property type="entry name" value="HTH_MARR_2"/>
    <property type="match status" value="1"/>
</dbReference>
<evidence type="ECO:0000313" key="5">
    <source>
        <dbReference type="Proteomes" id="UP000321155"/>
    </source>
</evidence>
<protein>
    <submittedName>
        <fullName evidence="2">MarR family transcriptional regulator</fullName>
    </submittedName>
</protein>
<evidence type="ECO:0000259" key="1">
    <source>
        <dbReference type="PROSITE" id="PS50995"/>
    </source>
</evidence>
<dbReference type="InterPro" id="IPR036388">
    <property type="entry name" value="WH-like_DNA-bd_sf"/>
</dbReference>
<dbReference type="KEGG" id="kfv:AS188_07365"/>
<sequence length="170" mass="18642">MATPSPRPSGYWYGTDRPGAVEVLEALRGYRTAEQAVRRRTRESMGMGEKDVQALRHLMEADRAGEPLTPRMLATKLGISSASTTALLDRLARSGHVERRPHPTDRRSLVIVATHEADCEIRATLGQMHERMHAAAARLGPEQAATVVAFLHEMSAAVDPEGTATADRHR</sequence>
<dbReference type="EMBL" id="CP013254">
    <property type="protein sequence ID" value="ALU39598.1"/>
    <property type="molecule type" value="Genomic_DNA"/>
</dbReference>
<accession>A0A0U3GHI5</accession>
<dbReference type="SMART" id="SM00347">
    <property type="entry name" value="HTH_MARR"/>
    <property type="match status" value="1"/>
</dbReference>